<evidence type="ECO:0000256" key="2">
    <source>
        <dbReference type="ARBA" id="ARBA00022448"/>
    </source>
</evidence>
<evidence type="ECO:0000313" key="9">
    <source>
        <dbReference type="Proteomes" id="UP000587527"/>
    </source>
</evidence>
<dbReference type="EMBL" id="JACHMN010000001">
    <property type="protein sequence ID" value="MBB5867005.1"/>
    <property type="molecule type" value="Genomic_DNA"/>
</dbReference>
<comment type="subcellular location">
    <subcellularLocation>
        <location evidence="1">Cell membrane</location>
        <topology evidence="1">Multi-pass membrane protein</topology>
    </subcellularLocation>
</comment>
<dbReference type="Pfam" id="PF07690">
    <property type="entry name" value="MFS_1"/>
    <property type="match status" value="1"/>
</dbReference>
<dbReference type="GO" id="GO:0005886">
    <property type="term" value="C:plasma membrane"/>
    <property type="evidence" value="ECO:0007669"/>
    <property type="project" value="UniProtKB-SubCell"/>
</dbReference>
<feature type="transmembrane region" description="Helical" evidence="6">
    <location>
        <begin position="7"/>
        <end position="31"/>
    </location>
</feature>
<comment type="caution">
    <text evidence="8">The sequence shown here is derived from an EMBL/GenBank/DDBJ whole genome shotgun (WGS) entry which is preliminary data.</text>
</comment>
<evidence type="ECO:0000256" key="1">
    <source>
        <dbReference type="ARBA" id="ARBA00004651"/>
    </source>
</evidence>
<evidence type="ECO:0000313" key="8">
    <source>
        <dbReference type="EMBL" id="MBB5867005.1"/>
    </source>
</evidence>
<feature type="transmembrane region" description="Helical" evidence="6">
    <location>
        <begin position="75"/>
        <end position="93"/>
    </location>
</feature>
<feature type="transmembrane region" description="Helical" evidence="6">
    <location>
        <begin position="368"/>
        <end position="389"/>
    </location>
</feature>
<keyword evidence="3 6" id="KW-0812">Transmembrane</keyword>
<feature type="transmembrane region" description="Helical" evidence="6">
    <location>
        <begin position="165"/>
        <end position="185"/>
    </location>
</feature>
<dbReference type="InterPro" id="IPR052983">
    <property type="entry name" value="MFS_Riboflavin_Transporter"/>
</dbReference>
<keyword evidence="5 6" id="KW-0472">Membrane</keyword>
<accession>A0A841BH94</accession>
<dbReference type="PANTHER" id="PTHR43385:SF1">
    <property type="entry name" value="RIBOFLAVIN TRANSPORTER RIBJ"/>
    <property type="match status" value="1"/>
</dbReference>
<keyword evidence="9" id="KW-1185">Reference proteome</keyword>
<organism evidence="8 9">
    <name type="scientific">Allocatelliglobosispora scoriae</name>
    <dbReference type="NCBI Taxonomy" id="643052"/>
    <lineage>
        <taxon>Bacteria</taxon>
        <taxon>Bacillati</taxon>
        <taxon>Actinomycetota</taxon>
        <taxon>Actinomycetes</taxon>
        <taxon>Micromonosporales</taxon>
        <taxon>Micromonosporaceae</taxon>
        <taxon>Allocatelliglobosispora</taxon>
    </lineage>
</organism>
<dbReference type="Proteomes" id="UP000587527">
    <property type="component" value="Unassembled WGS sequence"/>
</dbReference>
<name>A0A841BH94_9ACTN</name>
<dbReference type="PROSITE" id="PS50850">
    <property type="entry name" value="MFS"/>
    <property type="match status" value="1"/>
</dbReference>
<feature type="transmembrane region" description="Helical" evidence="6">
    <location>
        <begin position="134"/>
        <end position="153"/>
    </location>
</feature>
<feature type="transmembrane region" description="Helical" evidence="6">
    <location>
        <begin position="248"/>
        <end position="268"/>
    </location>
</feature>
<feature type="transmembrane region" description="Helical" evidence="6">
    <location>
        <begin position="215"/>
        <end position="242"/>
    </location>
</feature>
<dbReference type="GO" id="GO:0022857">
    <property type="term" value="F:transmembrane transporter activity"/>
    <property type="evidence" value="ECO:0007669"/>
    <property type="project" value="InterPro"/>
</dbReference>
<feature type="transmembrane region" description="Helical" evidence="6">
    <location>
        <begin position="43"/>
        <end position="63"/>
    </location>
</feature>
<dbReference type="RefSeq" id="WP_184831255.1">
    <property type="nucleotide sequence ID" value="NZ_JACHMN010000001.1"/>
</dbReference>
<feature type="transmembrane region" description="Helical" evidence="6">
    <location>
        <begin position="99"/>
        <end position="122"/>
    </location>
</feature>
<dbReference type="SUPFAM" id="SSF103473">
    <property type="entry name" value="MFS general substrate transporter"/>
    <property type="match status" value="1"/>
</dbReference>
<sequence length="400" mass="41139">MLRSRWGLVAALAISSTVGYGVLFYAFAVFLTPITADLHTSPAAVTGAVTVSTLVMAAVAVPVGKWLDHRGGRTLMTAGALIAFAAVAAWSRVDSIPELYAVFALIGLASAMTLYGPAFAVLVRHLPTERHASALLAVTIVAGLATSVFTPLTGWLTEEFGWRRALLLLAVVLLAVTLPLHLLVVPRGAGHHPTTVPVTAQQRARIVADARRDPAFWLLAAAFMANGVAITVVPIHLVSFLISVGHPAAFAAAIAGLLGVLSVTGRIVTTGFRRRMPTALVAAAVFALQAVAIAAMPAVGGSTWGAVTCVALFGLGFGVSTLTRPALLTERYGTAAFGTLTGTLQLPLELVKAGTPVAAAAVATLGHYGLVMAGVAVCCLVSAACLTLLHRHPVPQPALP</sequence>
<dbReference type="AlphaFoldDB" id="A0A841BH94"/>
<protein>
    <submittedName>
        <fullName evidence="8">Putative MFS family arabinose efflux permease</fullName>
    </submittedName>
</protein>
<feature type="domain" description="Major facilitator superfamily (MFS) profile" evidence="7">
    <location>
        <begin position="7"/>
        <end position="394"/>
    </location>
</feature>
<proteinExistence type="predicted"/>
<dbReference type="InterPro" id="IPR020846">
    <property type="entry name" value="MFS_dom"/>
</dbReference>
<evidence type="ECO:0000259" key="7">
    <source>
        <dbReference type="PROSITE" id="PS50850"/>
    </source>
</evidence>
<feature type="transmembrane region" description="Helical" evidence="6">
    <location>
        <begin position="280"/>
        <end position="298"/>
    </location>
</feature>
<dbReference type="InterPro" id="IPR011701">
    <property type="entry name" value="MFS"/>
</dbReference>
<dbReference type="Gene3D" id="1.20.1250.20">
    <property type="entry name" value="MFS general substrate transporter like domains"/>
    <property type="match status" value="1"/>
</dbReference>
<reference evidence="8 9" key="1">
    <citation type="submission" date="2020-08" db="EMBL/GenBank/DDBJ databases">
        <title>Sequencing the genomes of 1000 actinobacteria strains.</title>
        <authorList>
            <person name="Klenk H.-P."/>
        </authorList>
    </citation>
    <scope>NUCLEOTIDE SEQUENCE [LARGE SCALE GENOMIC DNA]</scope>
    <source>
        <strain evidence="8 9">DSM 45362</strain>
    </source>
</reference>
<feature type="transmembrane region" description="Helical" evidence="6">
    <location>
        <begin position="304"/>
        <end position="323"/>
    </location>
</feature>
<dbReference type="InterPro" id="IPR036259">
    <property type="entry name" value="MFS_trans_sf"/>
</dbReference>
<evidence type="ECO:0000256" key="6">
    <source>
        <dbReference type="SAM" id="Phobius"/>
    </source>
</evidence>
<gene>
    <name evidence="8" type="ORF">F4553_000384</name>
</gene>
<keyword evidence="4 6" id="KW-1133">Transmembrane helix</keyword>
<evidence type="ECO:0000256" key="5">
    <source>
        <dbReference type="ARBA" id="ARBA00023136"/>
    </source>
</evidence>
<evidence type="ECO:0000256" key="4">
    <source>
        <dbReference type="ARBA" id="ARBA00022989"/>
    </source>
</evidence>
<evidence type="ECO:0000256" key="3">
    <source>
        <dbReference type="ARBA" id="ARBA00022692"/>
    </source>
</evidence>
<dbReference type="PANTHER" id="PTHR43385">
    <property type="entry name" value="RIBOFLAVIN TRANSPORTER RIBJ"/>
    <property type="match status" value="1"/>
</dbReference>
<keyword evidence="2" id="KW-0813">Transport</keyword>